<reference evidence="2 3" key="1">
    <citation type="submission" date="2016-11" db="EMBL/GenBank/DDBJ databases">
        <authorList>
            <person name="Jaros S."/>
            <person name="Januszkiewicz K."/>
            <person name="Wedrychowicz H."/>
        </authorList>
    </citation>
    <scope>NUCLEOTIDE SEQUENCE [LARGE SCALE GENOMIC DNA]</scope>
    <source>
        <strain evidence="2 3">DSM 21637</strain>
    </source>
</reference>
<gene>
    <name evidence="2" type="ORF">SAMN02745752_00808</name>
</gene>
<dbReference type="STRING" id="1122209.SAMN02745752_00808"/>
<dbReference type="RefSeq" id="WP_072325054.1">
    <property type="nucleotide sequence ID" value="NZ_FPJW01000002.1"/>
</dbReference>
<evidence type="ECO:0000313" key="2">
    <source>
        <dbReference type="EMBL" id="SFX20800.1"/>
    </source>
</evidence>
<protein>
    <submittedName>
        <fullName evidence="2">Uncharacterized protein</fullName>
    </submittedName>
</protein>
<name>A0A1K1V6R1_9GAMM</name>
<proteinExistence type="predicted"/>
<evidence type="ECO:0000256" key="1">
    <source>
        <dbReference type="SAM" id="Coils"/>
    </source>
</evidence>
<dbReference type="PROSITE" id="PS51257">
    <property type="entry name" value="PROKAR_LIPOPROTEIN"/>
    <property type="match status" value="1"/>
</dbReference>
<keyword evidence="3" id="KW-1185">Reference proteome</keyword>
<dbReference type="Proteomes" id="UP000182350">
    <property type="component" value="Unassembled WGS sequence"/>
</dbReference>
<accession>A0A1K1V6R1</accession>
<dbReference type="OrthoDB" id="6119626at2"/>
<keyword evidence="1" id="KW-0175">Coiled coil</keyword>
<feature type="coiled-coil region" evidence="1">
    <location>
        <begin position="43"/>
        <end position="91"/>
    </location>
</feature>
<dbReference type="AlphaFoldDB" id="A0A1K1V6R1"/>
<organism evidence="2 3">
    <name type="scientific">Marinospirillum alkaliphilum DSM 21637</name>
    <dbReference type="NCBI Taxonomy" id="1122209"/>
    <lineage>
        <taxon>Bacteria</taxon>
        <taxon>Pseudomonadati</taxon>
        <taxon>Pseudomonadota</taxon>
        <taxon>Gammaproteobacteria</taxon>
        <taxon>Oceanospirillales</taxon>
        <taxon>Oceanospirillaceae</taxon>
        <taxon>Marinospirillum</taxon>
    </lineage>
</organism>
<evidence type="ECO:0000313" key="3">
    <source>
        <dbReference type="Proteomes" id="UP000182350"/>
    </source>
</evidence>
<sequence length="97" mass="11072">MSRYQHFFIPLILTTLLAGCAVLQPEDPQGEATSNQPQTAERILHLEQGMETLEAELSQAEQRIRQLETEKADLEAKLEALTAIERSLHERMQRQSD</sequence>
<dbReference type="EMBL" id="FPJW01000002">
    <property type="protein sequence ID" value="SFX20800.1"/>
    <property type="molecule type" value="Genomic_DNA"/>
</dbReference>